<feature type="region of interest" description="Disordered" evidence="1">
    <location>
        <begin position="163"/>
        <end position="184"/>
    </location>
</feature>
<keyword evidence="5" id="KW-1185">Reference proteome</keyword>
<accession>A0ABP7UGF7</accession>
<feature type="signal peptide" evidence="2">
    <location>
        <begin position="1"/>
        <end position="17"/>
    </location>
</feature>
<dbReference type="EMBL" id="BAABDK010000025">
    <property type="protein sequence ID" value="GAA4042756.1"/>
    <property type="molecule type" value="Genomic_DNA"/>
</dbReference>
<keyword evidence="2" id="KW-0732">Signal</keyword>
<evidence type="ECO:0000313" key="4">
    <source>
        <dbReference type="EMBL" id="GAA4042756.1"/>
    </source>
</evidence>
<dbReference type="Proteomes" id="UP001501469">
    <property type="component" value="Unassembled WGS sequence"/>
</dbReference>
<comment type="caution">
    <text evidence="4">The sequence shown here is derived from an EMBL/GenBank/DDBJ whole genome shotgun (WGS) entry which is preliminary data.</text>
</comment>
<dbReference type="InterPro" id="IPR025665">
    <property type="entry name" value="Beta-barrel_OMP_2"/>
</dbReference>
<dbReference type="Pfam" id="PF13568">
    <property type="entry name" value="OMP_b-brl_2"/>
    <property type="match status" value="1"/>
</dbReference>
<evidence type="ECO:0000313" key="5">
    <source>
        <dbReference type="Proteomes" id="UP001501469"/>
    </source>
</evidence>
<proteinExistence type="predicted"/>
<evidence type="ECO:0000256" key="1">
    <source>
        <dbReference type="SAM" id="MobiDB-lite"/>
    </source>
</evidence>
<dbReference type="RefSeq" id="WP_345056272.1">
    <property type="nucleotide sequence ID" value="NZ_BAABDK010000025.1"/>
</dbReference>
<sequence>MKTLFSAIVLTAGLAGAATSAQAQKSVSFGPRVGVNLSNIVLTGTDTGDVKPKSIFGAQVGVTADIQFGSFAFQPSLLFTQKGFKVTESGSESFGGVTATYSSERTLHINYVEMPLNFVYTTGGDHGFQVLAGPYLALGVGGNSPYKTDVVIPGYLDEHESGTGSIKFSDREPDNSNSGSNNNDITLRRFDGGVNLGVGYRQGPVQVQVAYAFGFGNIIPLDSDGKESGYKAQNRVFQVSANYFFGAK</sequence>
<protein>
    <submittedName>
        <fullName evidence="4">Porin family protein</fullName>
    </submittedName>
</protein>
<feature type="domain" description="Outer membrane protein beta-barrel" evidence="3">
    <location>
        <begin position="22"/>
        <end position="219"/>
    </location>
</feature>
<evidence type="ECO:0000259" key="3">
    <source>
        <dbReference type="Pfam" id="PF13568"/>
    </source>
</evidence>
<evidence type="ECO:0000256" key="2">
    <source>
        <dbReference type="SAM" id="SignalP"/>
    </source>
</evidence>
<reference evidence="5" key="1">
    <citation type="journal article" date="2019" name="Int. J. Syst. Evol. Microbiol.">
        <title>The Global Catalogue of Microorganisms (GCM) 10K type strain sequencing project: providing services to taxonomists for standard genome sequencing and annotation.</title>
        <authorList>
            <consortium name="The Broad Institute Genomics Platform"/>
            <consortium name="The Broad Institute Genome Sequencing Center for Infectious Disease"/>
            <person name="Wu L."/>
            <person name="Ma J."/>
        </authorList>
    </citation>
    <scope>NUCLEOTIDE SEQUENCE [LARGE SCALE GENOMIC DNA]</scope>
    <source>
        <strain evidence="5">JCM 17225</strain>
    </source>
</reference>
<feature type="chain" id="PRO_5045158812" evidence="2">
    <location>
        <begin position="18"/>
        <end position="248"/>
    </location>
</feature>
<organism evidence="4 5">
    <name type="scientific">Hymenobacter glaciei</name>
    <dbReference type="NCBI Taxonomy" id="877209"/>
    <lineage>
        <taxon>Bacteria</taxon>
        <taxon>Pseudomonadati</taxon>
        <taxon>Bacteroidota</taxon>
        <taxon>Cytophagia</taxon>
        <taxon>Cytophagales</taxon>
        <taxon>Hymenobacteraceae</taxon>
        <taxon>Hymenobacter</taxon>
    </lineage>
</organism>
<name>A0ABP7UGF7_9BACT</name>
<gene>
    <name evidence="4" type="ORF">GCM10022409_30870</name>
</gene>